<name>A0A9D2KST8_9BACE</name>
<evidence type="ECO:0000313" key="2">
    <source>
        <dbReference type="Proteomes" id="UP000823860"/>
    </source>
</evidence>
<gene>
    <name evidence="1" type="ORF">H9785_04785</name>
</gene>
<dbReference type="AlphaFoldDB" id="A0A9D2KST8"/>
<proteinExistence type="predicted"/>
<comment type="caution">
    <text evidence="1">The sequence shown here is derived from an EMBL/GenBank/DDBJ whole genome shotgun (WGS) entry which is preliminary data.</text>
</comment>
<reference evidence="1" key="1">
    <citation type="journal article" date="2021" name="PeerJ">
        <title>Extensive microbial diversity within the chicken gut microbiome revealed by metagenomics and culture.</title>
        <authorList>
            <person name="Gilroy R."/>
            <person name="Ravi A."/>
            <person name="Getino M."/>
            <person name="Pursley I."/>
            <person name="Horton D.L."/>
            <person name="Alikhan N.F."/>
            <person name="Baker D."/>
            <person name="Gharbi K."/>
            <person name="Hall N."/>
            <person name="Watson M."/>
            <person name="Adriaenssens E.M."/>
            <person name="Foster-Nyarko E."/>
            <person name="Jarju S."/>
            <person name="Secka A."/>
            <person name="Antonio M."/>
            <person name="Oren A."/>
            <person name="Chaudhuri R.R."/>
            <person name="La Ragione R."/>
            <person name="Hildebrand F."/>
            <person name="Pallen M.J."/>
        </authorList>
    </citation>
    <scope>NUCLEOTIDE SEQUENCE</scope>
    <source>
        <strain evidence="1">ChiHecec1B25-7008</strain>
    </source>
</reference>
<organism evidence="1 2">
    <name type="scientific">Candidatus Bacteroides intestinavium</name>
    <dbReference type="NCBI Taxonomy" id="2838469"/>
    <lineage>
        <taxon>Bacteria</taxon>
        <taxon>Pseudomonadati</taxon>
        <taxon>Bacteroidota</taxon>
        <taxon>Bacteroidia</taxon>
        <taxon>Bacteroidales</taxon>
        <taxon>Bacteroidaceae</taxon>
        <taxon>Bacteroides</taxon>
    </lineage>
</organism>
<dbReference type="Proteomes" id="UP000823860">
    <property type="component" value="Unassembled WGS sequence"/>
</dbReference>
<dbReference type="EMBL" id="DWZE01000059">
    <property type="protein sequence ID" value="HJA83268.1"/>
    <property type="molecule type" value="Genomic_DNA"/>
</dbReference>
<accession>A0A9D2KST8</accession>
<evidence type="ECO:0000313" key="1">
    <source>
        <dbReference type="EMBL" id="HJA83268.1"/>
    </source>
</evidence>
<protein>
    <submittedName>
        <fullName evidence="1">Uncharacterized protein</fullName>
    </submittedName>
</protein>
<reference evidence="1" key="2">
    <citation type="submission" date="2021-04" db="EMBL/GenBank/DDBJ databases">
        <authorList>
            <person name="Gilroy R."/>
        </authorList>
    </citation>
    <scope>NUCLEOTIDE SEQUENCE</scope>
    <source>
        <strain evidence="1">ChiHecec1B25-7008</strain>
    </source>
</reference>
<sequence length="74" mass="8492">MKNPGKEEDEEKERNIEYSGKDMEISVKKSKQGKQVRVKIGNLWKGKGVEINIEKSEKGKSVTINKTIKDEENK</sequence>